<keyword evidence="2" id="KW-1185">Reference proteome</keyword>
<protein>
    <submittedName>
        <fullName evidence="1">Uncharacterized protein</fullName>
    </submittedName>
</protein>
<reference evidence="1 2" key="1">
    <citation type="journal article" date="2023" name="Plants (Basel)">
        <title>Bridging the Gap: Combining Genomics and Transcriptomics Approaches to Understand Stylosanthes scabra, an Orphan Legume from the Brazilian Caatinga.</title>
        <authorList>
            <person name="Ferreira-Neto J.R.C."/>
            <person name="da Silva M.D."/>
            <person name="Binneck E."/>
            <person name="de Melo N.F."/>
            <person name="da Silva R.H."/>
            <person name="de Melo A.L.T.M."/>
            <person name="Pandolfi V."/>
            <person name="Bustamante F.O."/>
            <person name="Brasileiro-Vidal A.C."/>
            <person name="Benko-Iseppon A.M."/>
        </authorList>
    </citation>
    <scope>NUCLEOTIDE SEQUENCE [LARGE SCALE GENOMIC DNA]</scope>
    <source>
        <tissue evidence="1">Leaves</tissue>
    </source>
</reference>
<name>A0ABU6QHJ1_9FABA</name>
<dbReference type="Proteomes" id="UP001341840">
    <property type="component" value="Unassembled WGS sequence"/>
</dbReference>
<organism evidence="1 2">
    <name type="scientific">Stylosanthes scabra</name>
    <dbReference type="NCBI Taxonomy" id="79078"/>
    <lineage>
        <taxon>Eukaryota</taxon>
        <taxon>Viridiplantae</taxon>
        <taxon>Streptophyta</taxon>
        <taxon>Embryophyta</taxon>
        <taxon>Tracheophyta</taxon>
        <taxon>Spermatophyta</taxon>
        <taxon>Magnoliopsida</taxon>
        <taxon>eudicotyledons</taxon>
        <taxon>Gunneridae</taxon>
        <taxon>Pentapetalae</taxon>
        <taxon>rosids</taxon>
        <taxon>fabids</taxon>
        <taxon>Fabales</taxon>
        <taxon>Fabaceae</taxon>
        <taxon>Papilionoideae</taxon>
        <taxon>50 kb inversion clade</taxon>
        <taxon>dalbergioids sensu lato</taxon>
        <taxon>Dalbergieae</taxon>
        <taxon>Pterocarpus clade</taxon>
        <taxon>Stylosanthes</taxon>
    </lineage>
</organism>
<sequence>MESLQTGSCLWVVTDQNLFGFRVGKLEQLGKHGIWHSKCNLSKLPFDFHLKLPDRDMCPFFLDSKLFFAGGSFNSIPLASKEIYQVSYGGGTTLDIAEVEKAAGTIPEPPTLLYDSYVTNIQGEVHLMCFTWKDKLFLMISRNPRKIKSPKDNFIFHVYNPQHDPEDYPWKQIEDPFSFCSNGYNPAIVAVPSLGKLGNCNVALAWTTEAYPHEYLKLSLIALLVDNDDNCVRHQCLDELSDMIPSYFIRSTSLDVNFVDLGEGKVCVLIGGDTAEYRQANQSFVC</sequence>
<evidence type="ECO:0000313" key="1">
    <source>
        <dbReference type="EMBL" id="MED6111012.1"/>
    </source>
</evidence>
<comment type="caution">
    <text evidence="1">The sequence shown here is derived from an EMBL/GenBank/DDBJ whole genome shotgun (WGS) entry which is preliminary data.</text>
</comment>
<gene>
    <name evidence="1" type="ORF">PIB30_048405</name>
</gene>
<accession>A0ABU6QHJ1</accession>
<evidence type="ECO:0000313" key="2">
    <source>
        <dbReference type="Proteomes" id="UP001341840"/>
    </source>
</evidence>
<proteinExistence type="predicted"/>
<dbReference type="EMBL" id="JASCZI010000317">
    <property type="protein sequence ID" value="MED6111012.1"/>
    <property type="molecule type" value="Genomic_DNA"/>
</dbReference>